<dbReference type="EC" id="1.1.1.100" evidence="2"/>
<organism evidence="6 7">
    <name type="scientific">Fomitopsis schrenkii</name>
    <name type="common">Brown rot fungus</name>
    <dbReference type="NCBI Taxonomy" id="2126942"/>
    <lineage>
        <taxon>Eukaryota</taxon>
        <taxon>Fungi</taxon>
        <taxon>Dikarya</taxon>
        <taxon>Basidiomycota</taxon>
        <taxon>Agaricomycotina</taxon>
        <taxon>Agaricomycetes</taxon>
        <taxon>Polyporales</taxon>
        <taxon>Fomitopsis</taxon>
    </lineage>
</organism>
<dbReference type="eggNOG" id="KOG1200">
    <property type="taxonomic scope" value="Eukaryota"/>
</dbReference>
<protein>
    <recommendedName>
        <fullName evidence="2">3-oxoacyl-[acyl-carrier-protein] reductase</fullName>
        <ecNumber evidence="2">1.1.1.100</ecNumber>
    </recommendedName>
</protein>
<sequence length="262" mass="27530">MNGYAYHTAPRVAIVTGASKGIGRDIALRLADDGLDVTINSRNAEELQVVAREIEAKGRKVLPYVGDVSEEDVVQGMVEKTVAILGRLDVMVANAGTAVVSRVVDLSLSDWNHCMKSNLGSVMLCYKYAARQMIKQGEGGRILGASSILGKKGGPEVSAYVASKFAIRGLTQSLAIELAAHKITVNAYAPGVILTPMTSIDALDKQYGGTHGAFTKHVCGIAPDGPHSSGDTVASLVSYLAKPEAHFITGQTIVMDGGIVFS</sequence>
<proteinExistence type="inferred from homology"/>
<dbReference type="AlphaFoldDB" id="S8EQ34"/>
<dbReference type="FunCoup" id="S8EQ34">
    <property type="interactions" value="24"/>
</dbReference>
<evidence type="ECO:0000256" key="2">
    <source>
        <dbReference type="ARBA" id="ARBA00012948"/>
    </source>
</evidence>
<name>S8EQ34_FOMSC</name>
<evidence type="ECO:0000313" key="7">
    <source>
        <dbReference type="Proteomes" id="UP000015241"/>
    </source>
</evidence>
<gene>
    <name evidence="6" type="ORF">FOMPIDRAFT_1155766</name>
</gene>
<accession>S8EQ34</accession>
<dbReference type="Gene3D" id="3.40.50.720">
    <property type="entry name" value="NAD(P)-binding Rossmann-like Domain"/>
    <property type="match status" value="1"/>
</dbReference>
<comment type="catalytic activity">
    <reaction evidence="4">
        <text>a (3R)-hydroxyacyl-[ACP] + NADP(+) = a 3-oxoacyl-[ACP] + NADPH + H(+)</text>
        <dbReference type="Rhea" id="RHEA:17397"/>
        <dbReference type="Rhea" id="RHEA-COMP:9916"/>
        <dbReference type="Rhea" id="RHEA-COMP:9945"/>
        <dbReference type="ChEBI" id="CHEBI:15378"/>
        <dbReference type="ChEBI" id="CHEBI:57783"/>
        <dbReference type="ChEBI" id="CHEBI:58349"/>
        <dbReference type="ChEBI" id="CHEBI:78776"/>
        <dbReference type="ChEBI" id="CHEBI:78827"/>
        <dbReference type="EC" id="1.1.1.100"/>
    </reaction>
</comment>
<dbReference type="PANTHER" id="PTHR42879:SF2">
    <property type="entry name" value="3-OXOACYL-[ACYL-CARRIER-PROTEIN] REDUCTASE FABG"/>
    <property type="match status" value="1"/>
</dbReference>
<keyword evidence="3" id="KW-0521">NADP</keyword>
<dbReference type="OrthoDB" id="498125at2759"/>
<keyword evidence="7" id="KW-1185">Reference proteome</keyword>
<dbReference type="STRING" id="743788.S8EQ34"/>
<dbReference type="EMBL" id="KE504124">
    <property type="protein sequence ID" value="EPT05139.1"/>
    <property type="molecule type" value="Genomic_DNA"/>
</dbReference>
<dbReference type="FunFam" id="3.40.50.720:FF:000084">
    <property type="entry name" value="Short-chain dehydrogenase reductase"/>
    <property type="match status" value="1"/>
</dbReference>
<dbReference type="InterPro" id="IPR036291">
    <property type="entry name" value="NAD(P)-bd_dom_sf"/>
</dbReference>
<dbReference type="InParanoid" id="S8EQ34"/>
<dbReference type="SUPFAM" id="SSF51735">
    <property type="entry name" value="NAD(P)-binding Rossmann-fold domains"/>
    <property type="match status" value="1"/>
</dbReference>
<dbReference type="InterPro" id="IPR050259">
    <property type="entry name" value="SDR"/>
</dbReference>
<dbReference type="PRINTS" id="PR00080">
    <property type="entry name" value="SDRFAMILY"/>
</dbReference>
<dbReference type="PROSITE" id="PS00061">
    <property type="entry name" value="ADH_SHORT"/>
    <property type="match status" value="1"/>
</dbReference>
<comment type="similarity">
    <text evidence="1 5">Belongs to the short-chain dehydrogenases/reductases (SDR) family.</text>
</comment>
<dbReference type="GO" id="GO:0032787">
    <property type="term" value="P:monocarboxylic acid metabolic process"/>
    <property type="evidence" value="ECO:0007669"/>
    <property type="project" value="UniProtKB-ARBA"/>
</dbReference>
<dbReference type="Pfam" id="PF00106">
    <property type="entry name" value="adh_short"/>
    <property type="match status" value="1"/>
</dbReference>
<dbReference type="InterPro" id="IPR002347">
    <property type="entry name" value="SDR_fam"/>
</dbReference>
<dbReference type="HOGENOM" id="CLU_010194_1_0_1"/>
<dbReference type="PRINTS" id="PR00081">
    <property type="entry name" value="GDHRDH"/>
</dbReference>
<reference evidence="6 7" key="1">
    <citation type="journal article" date="2012" name="Science">
        <title>The Paleozoic origin of enzymatic lignin decomposition reconstructed from 31 fungal genomes.</title>
        <authorList>
            <person name="Floudas D."/>
            <person name="Binder M."/>
            <person name="Riley R."/>
            <person name="Barry K."/>
            <person name="Blanchette R.A."/>
            <person name="Henrissat B."/>
            <person name="Martinez A.T."/>
            <person name="Otillar R."/>
            <person name="Spatafora J.W."/>
            <person name="Yadav J.S."/>
            <person name="Aerts A."/>
            <person name="Benoit I."/>
            <person name="Boyd A."/>
            <person name="Carlson A."/>
            <person name="Copeland A."/>
            <person name="Coutinho P.M."/>
            <person name="de Vries R.P."/>
            <person name="Ferreira P."/>
            <person name="Findley K."/>
            <person name="Foster B."/>
            <person name="Gaskell J."/>
            <person name="Glotzer D."/>
            <person name="Gorecki P."/>
            <person name="Heitman J."/>
            <person name="Hesse C."/>
            <person name="Hori C."/>
            <person name="Igarashi K."/>
            <person name="Jurgens J.A."/>
            <person name="Kallen N."/>
            <person name="Kersten P."/>
            <person name="Kohler A."/>
            <person name="Kuees U."/>
            <person name="Kumar T.K.A."/>
            <person name="Kuo A."/>
            <person name="LaButti K."/>
            <person name="Larrondo L.F."/>
            <person name="Lindquist E."/>
            <person name="Ling A."/>
            <person name="Lombard V."/>
            <person name="Lucas S."/>
            <person name="Lundell T."/>
            <person name="Martin R."/>
            <person name="McLaughlin D.J."/>
            <person name="Morgenstern I."/>
            <person name="Morin E."/>
            <person name="Murat C."/>
            <person name="Nagy L.G."/>
            <person name="Nolan M."/>
            <person name="Ohm R.A."/>
            <person name="Patyshakuliyeva A."/>
            <person name="Rokas A."/>
            <person name="Ruiz-Duenas F.J."/>
            <person name="Sabat G."/>
            <person name="Salamov A."/>
            <person name="Samejima M."/>
            <person name="Schmutz J."/>
            <person name="Slot J.C."/>
            <person name="St John F."/>
            <person name="Stenlid J."/>
            <person name="Sun H."/>
            <person name="Sun S."/>
            <person name="Syed K."/>
            <person name="Tsang A."/>
            <person name="Wiebenga A."/>
            <person name="Young D."/>
            <person name="Pisabarro A."/>
            <person name="Eastwood D.C."/>
            <person name="Martin F."/>
            <person name="Cullen D."/>
            <person name="Grigoriev I.V."/>
            <person name="Hibbett D.S."/>
        </authorList>
    </citation>
    <scope>NUCLEOTIDE SEQUENCE</scope>
    <source>
        <strain evidence="7">FP-58527</strain>
    </source>
</reference>
<evidence type="ECO:0000256" key="4">
    <source>
        <dbReference type="ARBA" id="ARBA00048508"/>
    </source>
</evidence>
<evidence type="ECO:0000313" key="6">
    <source>
        <dbReference type="EMBL" id="EPT05139.1"/>
    </source>
</evidence>
<evidence type="ECO:0000256" key="5">
    <source>
        <dbReference type="RuleBase" id="RU000363"/>
    </source>
</evidence>
<dbReference type="InterPro" id="IPR020904">
    <property type="entry name" value="Sc_DH/Rdtase_CS"/>
</dbReference>
<evidence type="ECO:0000256" key="1">
    <source>
        <dbReference type="ARBA" id="ARBA00006484"/>
    </source>
</evidence>
<dbReference type="GO" id="GO:0004316">
    <property type="term" value="F:3-oxoacyl-[acyl-carrier-protein] reductase (NADPH) activity"/>
    <property type="evidence" value="ECO:0007669"/>
    <property type="project" value="UniProtKB-EC"/>
</dbReference>
<dbReference type="PANTHER" id="PTHR42879">
    <property type="entry name" value="3-OXOACYL-(ACYL-CARRIER-PROTEIN) REDUCTASE"/>
    <property type="match status" value="1"/>
</dbReference>
<evidence type="ECO:0000256" key="3">
    <source>
        <dbReference type="ARBA" id="ARBA00022857"/>
    </source>
</evidence>
<dbReference type="Proteomes" id="UP000015241">
    <property type="component" value="Unassembled WGS sequence"/>
</dbReference>